<dbReference type="AlphaFoldDB" id="A0A2G4SJU5"/>
<reference evidence="1 2" key="1">
    <citation type="journal article" date="2016" name="Proc. Natl. Acad. Sci. U.S.A.">
        <title>Lipid metabolic changes in an early divergent fungus govern the establishment of a mutualistic symbiosis with endobacteria.</title>
        <authorList>
            <person name="Lastovetsky O.A."/>
            <person name="Gaspar M.L."/>
            <person name="Mondo S.J."/>
            <person name="LaButti K.M."/>
            <person name="Sandor L."/>
            <person name="Grigoriev I.V."/>
            <person name="Henry S.A."/>
            <person name="Pawlowska T.E."/>
        </authorList>
    </citation>
    <scope>NUCLEOTIDE SEQUENCE [LARGE SCALE GENOMIC DNA]</scope>
    <source>
        <strain evidence="1 2">ATCC 52813</strain>
    </source>
</reference>
<dbReference type="RefSeq" id="XP_023462741.1">
    <property type="nucleotide sequence ID" value="XM_023611704.1"/>
</dbReference>
<name>A0A2G4SJU5_RHIZD</name>
<protein>
    <submittedName>
        <fullName evidence="1">Uncharacterized protein</fullName>
    </submittedName>
</protein>
<evidence type="ECO:0000313" key="2">
    <source>
        <dbReference type="Proteomes" id="UP000242254"/>
    </source>
</evidence>
<gene>
    <name evidence="1" type="ORF">RHIMIDRAFT_263772</name>
</gene>
<accession>A0A2G4SJU5</accession>
<proteinExistence type="predicted"/>
<organism evidence="1 2">
    <name type="scientific">Rhizopus microsporus ATCC 52813</name>
    <dbReference type="NCBI Taxonomy" id="1340429"/>
    <lineage>
        <taxon>Eukaryota</taxon>
        <taxon>Fungi</taxon>
        <taxon>Fungi incertae sedis</taxon>
        <taxon>Mucoromycota</taxon>
        <taxon>Mucoromycotina</taxon>
        <taxon>Mucoromycetes</taxon>
        <taxon>Mucorales</taxon>
        <taxon>Mucorineae</taxon>
        <taxon>Rhizopodaceae</taxon>
        <taxon>Rhizopus</taxon>
    </lineage>
</organism>
<sequence length="170" mass="19539">MKDICSVVQYIKLLLHTSQREKAKRTKCHDQQQLQQQQVSLLQLWYWNYAYSQEVPQLSCRRDEPTTVDTAAVTTDKTAVNQTADESKPTGSVTAQVQNKRVKTMYHYLEGRPIADEPVLEYVKWCVHGNDVSKELLQFRKICKEEGAKGKKLQSCIEELEIVIAPTLLV</sequence>
<keyword evidence="2" id="KW-1185">Reference proteome</keyword>
<evidence type="ECO:0000313" key="1">
    <source>
        <dbReference type="EMBL" id="PHZ09033.1"/>
    </source>
</evidence>
<dbReference type="Proteomes" id="UP000242254">
    <property type="component" value="Unassembled WGS sequence"/>
</dbReference>
<dbReference type="EMBL" id="KZ303860">
    <property type="protein sequence ID" value="PHZ09033.1"/>
    <property type="molecule type" value="Genomic_DNA"/>
</dbReference>
<dbReference type="GeneID" id="35442693"/>